<feature type="domain" description="Metallo-beta-lactamase" evidence="3">
    <location>
        <begin position="21"/>
        <end position="211"/>
    </location>
</feature>
<proteinExistence type="predicted"/>
<evidence type="ECO:0000259" key="3">
    <source>
        <dbReference type="Pfam" id="PF12706"/>
    </source>
</evidence>
<evidence type="ECO:0000259" key="2">
    <source>
        <dbReference type="Pfam" id="PF00561"/>
    </source>
</evidence>
<organism evidence="4 5">
    <name type="scientific">Agromyces kandeliae</name>
    <dbReference type="NCBI Taxonomy" id="2666141"/>
    <lineage>
        <taxon>Bacteria</taxon>
        <taxon>Bacillati</taxon>
        <taxon>Actinomycetota</taxon>
        <taxon>Actinomycetes</taxon>
        <taxon>Micrococcales</taxon>
        <taxon>Microbacteriaceae</taxon>
        <taxon>Agromyces</taxon>
    </lineage>
</organism>
<keyword evidence="5" id="KW-1185">Reference proteome</keyword>
<evidence type="ECO:0000313" key="4">
    <source>
        <dbReference type="EMBL" id="MRX44390.1"/>
    </source>
</evidence>
<gene>
    <name evidence="4" type="ORF">GJR97_11710</name>
</gene>
<dbReference type="GO" id="GO:0018786">
    <property type="term" value="F:haloalkane dehalogenase activity"/>
    <property type="evidence" value="ECO:0007669"/>
    <property type="project" value="UniProtKB-EC"/>
</dbReference>
<feature type="domain" description="AB hydrolase-1" evidence="2">
    <location>
        <begin position="283"/>
        <end position="405"/>
    </location>
</feature>
<evidence type="ECO:0000313" key="5">
    <source>
        <dbReference type="Proteomes" id="UP000476511"/>
    </source>
</evidence>
<dbReference type="InterPro" id="IPR036866">
    <property type="entry name" value="RibonucZ/Hydroxyglut_hydro"/>
</dbReference>
<dbReference type="InterPro" id="IPR000073">
    <property type="entry name" value="AB_hydrolase_1"/>
</dbReference>
<dbReference type="NCBIfam" id="NF002938">
    <property type="entry name" value="PRK03592.1"/>
    <property type="match status" value="1"/>
</dbReference>
<dbReference type="EC" id="3.8.1.5" evidence="4"/>
<dbReference type="Pfam" id="PF12706">
    <property type="entry name" value="Lactamase_B_2"/>
    <property type="match status" value="1"/>
</dbReference>
<dbReference type="PANTHER" id="PTHR43546:SF9">
    <property type="entry name" value="L-ASCORBATE-6-PHOSPHATE LACTONASE ULAG-RELATED"/>
    <property type="match status" value="1"/>
</dbReference>
<evidence type="ECO:0000256" key="1">
    <source>
        <dbReference type="ARBA" id="ARBA00022801"/>
    </source>
</evidence>
<protein>
    <submittedName>
        <fullName evidence="4">Haloalkane dehalogenase</fullName>
        <ecNumber evidence="4">3.8.1.5</ecNumber>
    </submittedName>
</protein>
<dbReference type="Pfam" id="PF00561">
    <property type="entry name" value="Abhydrolase_1"/>
    <property type="match status" value="1"/>
</dbReference>
<dbReference type="Proteomes" id="UP000476511">
    <property type="component" value="Unassembled WGS sequence"/>
</dbReference>
<dbReference type="Gene3D" id="3.40.50.1820">
    <property type="entry name" value="alpha/beta hydrolase"/>
    <property type="match status" value="1"/>
</dbReference>
<accession>A0A6L5R324</accession>
<keyword evidence="1 4" id="KW-0378">Hydrolase</keyword>
<dbReference type="PANTHER" id="PTHR43546">
    <property type="entry name" value="UPF0173 METAL-DEPENDENT HYDROLASE MJ1163-RELATED"/>
    <property type="match status" value="1"/>
</dbReference>
<comment type="caution">
    <text evidence="4">The sequence shown here is derived from an EMBL/GenBank/DDBJ whole genome shotgun (WGS) entry which is preliminary data.</text>
</comment>
<dbReference type="InterPro" id="IPR029058">
    <property type="entry name" value="AB_hydrolase_fold"/>
</dbReference>
<dbReference type="RefSeq" id="WP_154346600.1">
    <property type="nucleotide sequence ID" value="NZ_WKJD01000016.1"/>
</dbReference>
<reference evidence="4 5" key="1">
    <citation type="submission" date="2019-11" db="EMBL/GenBank/DDBJ databases">
        <title>Agromyces kandeliae sp. nov., isolated from mangrove soil.</title>
        <authorList>
            <person name="Wang R."/>
        </authorList>
    </citation>
    <scope>NUCLEOTIDE SEQUENCE [LARGE SCALE GENOMIC DNA]</scope>
    <source>
        <strain evidence="4 5">Q22</strain>
    </source>
</reference>
<name>A0A6L5R324_9MICO</name>
<dbReference type="Gene3D" id="3.60.15.10">
    <property type="entry name" value="Ribonuclease Z/Hydroxyacylglutathione hydrolase-like"/>
    <property type="match status" value="1"/>
</dbReference>
<sequence length="547" mass="59542">MQTTLTHVGTATVIIEFGGIRFITDPVLDPPTEYALGPVTLRSTEGPALTVDELPDIDVVLLSHDEHVDNLDATGRTLLPGRPTVTTAAAAARLGAEAVGLAPWERTELVVRGRTVTITATPADHGESGADVIGFVIESPDEDQALYVSGDTVYDASLDVIGQRFPIGVAVLHLGAARIEALGDRLITMDGAQAARFSGFLAADVVVPIHFTSWEHFTEGEREIAAAFAAEGLDDRLRWLTPGKPEHIDVGAREPLSAEPYASKRRVRSHDREMAVIDEGEGPAFVFVHGDIMSSYLWRNVMPHVCTLGRVVAVDLIGAGDSDKLPDSGPGRYSFAEHARYLDGLLEALDLGDEIVLVGHDWGSNLAIDWAMRNASRVRGIVFGEAILPPFEWTDWPAPILPEFQFLLTPEGERAVLDENRFLNNVQRAVIRPISEAELAEIERPYAEPGEGRRPTLEWPRSVPLGNADTPTRVALEAQAEWMRSSPVPKLHYRGIPGALCNGRRADTIAGFAALTEVGVTGTHWTPEDDPHRIGRAIVDWATRELR</sequence>
<dbReference type="InterPro" id="IPR001279">
    <property type="entry name" value="Metallo-B-lactamas"/>
</dbReference>
<dbReference type="EMBL" id="WKJD01000016">
    <property type="protein sequence ID" value="MRX44390.1"/>
    <property type="molecule type" value="Genomic_DNA"/>
</dbReference>
<dbReference type="InterPro" id="IPR050114">
    <property type="entry name" value="UPF0173_UPF0282_UlaG_hydrolase"/>
</dbReference>
<dbReference type="AlphaFoldDB" id="A0A6L5R324"/>
<dbReference type="SUPFAM" id="SSF56281">
    <property type="entry name" value="Metallo-hydrolase/oxidoreductase"/>
    <property type="match status" value="1"/>
</dbReference>
<dbReference type="SUPFAM" id="SSF53474">
    <property type="entry name" value="alpha/beta-Hydrolases"/>
    <property type="match status" value="1"/>
</dbReference>